<keyword evidence="2" id="KW-1185">Reference proteome</keyword>
<dbReference type="Pfam" id="PF05960">
    <property type="entry name" value="DUF885"/>
    <property type="match status" value="1"/>
</dbReference>
<dbReference type="PANTHER" id="PTHR33361:SF2">
    <property type="entry name" value="DUF885 DOMAIN-CONTAINING PROTEIN"/>
    <property type="match status" value="1"/>
</dbReference>
<evidence type="ECO:0008006" key="3">
    <source>
        <dbReference type="Google" id="ProtNLM"/>
    </source>
</evidence>
<dbReference type="AlphaFoldDB" id="A0A9W6SMW6"/>
<gene>
    <name evidence="1" type="ORF">Afil01_35140</name>
</gene>
<protein>
    <recommendedName>
        <fullName evidence="3">DUF885 domain-containing protein</fullName>
    </recommendedName>
</protein>
<evidence type="ECO:0000313" key="1">
    <source>
        <dbReference type="EMBL" id="GLZ78707.1"/>
    </source>
</evidence>
<dbReference type="EMBL" id="BSTX01000002">
    <property type="protein sequence ID" value="GLZ78707.1"/>
    <property type="molecule type" value="Genomic_DNA"/>
</dbReference>
<comment type="caution">
    <text evidence="1">The sequence shown here is derived from an EMBL/GenBank/DDBJ whole genome shotgun (WGS) entry which is preliminary data.</text>
</comment>
<dbReference type="Proteomes" id="UP001165079">
    <property type="component" value="Unassembled WGS sequence"/>
</dbReference>
<name>A0A9W6SMW6_9ACTN</name>
<reference evidence="1" key="1">
    <citation type="submission" date="2023-03" db="EMBL/GenBank/DDBJ databases">
        <title>Actinorhabdospora filicis NBRC 111898.</title>
        <authorList>
            <person name="Ichikawa N."/>
            <person name="Sato H."/>
            <person name="Tonouchi N."/>
        </authorList>
    </citation>
    <scope>NUCLEOTIDE SEQUENCE</scope>
    <source>
        <strain evidence="1">NBRC 111898</strain>
    </source>
</reference>
<organism evidence="1 2">
    <name type="scientific">Actinorhabdospora filicis</name>
    <dbReference type="NCBI Taxonomy" id="1785913"/>
    <lineage>
        <taxon>Bacteria</taxon>
        <taxon>Bacillati</taxon>
        <taxon>Actinomycetota</taxon>
        <taxon>Actinomycetes</taxon>
        <taxon>Micromonosporales</taxon>
        <taxon>Micromonosporaceae</taxon>
        <taxon>Actinorhabdospora</taxon>
    </lineage>
</organism>
<dbReference type="PANTHER" id="PTHR33361">
    <property type="entry name" value="GLR0591 PROTEIN"/>
    <property type="match status" value="1"/>
</dbReference>
<dbReference type="InterPro" id="IPR010281">
    <property type="entry name" value="DUF885"/>
</dbReference>
<evidence type="ECO:0000313" key="2">
    <source>
        <dbReference type="Proteomes" id="UP001165079"/>
    </source>
</evidence>
<dbReference type="RefSeq" id="WP_285663854.1">
    <property type="nucleotide sequence ID" value="NZ_BSTX01000002.1"/>
</dbReference>
<accession>A0A9W6SMW6</accession>
<proteinExistence type="predicted"/>
<sequence>MENITELAADYYTAWCENEPIYASVQGTPGYDAEVPDPTREGSAAWDARLAGFAARVEAIDPETLHGEDRVTRDMLARTIRDDREAIAGGLGEIAVSATTSGVLAEMVAVVPMTNVGDPALAEAYLTRLGKLGGYFDGLTGRYLQAVAEGRTPTERGVRQTIAQIDGYLANPVATDPMLRPRPEGVDTEAWRARGADIVAGSFRPALARYRAALAERILPTARGQEHVGVTHVPGGAEAYRDAVRRHTTTEMTPEELHETGLALVAGLREEFAERGGRALGATGTAQVLTTLRTDPALRYTSAEEIVDTVTIALRRAEEALPDAFKSYDIAPCVVRPMDATEAADSVLGYYLAPSGDGSRPGAHVVNTYRPDLRTRFEYECLAFHESVPGHHLQLALGVALTGLPDFRRYAYVTAHSEGWGLYTERLTDELGLYTDELAKLGMVSFDAWRACRLVVDTGMHYYGWSREKAIQYMLDNTALSEANIVNEVDRYIAWPGQALAYMVGRLRIQAARDRAKKTMGDRFDLKGFHDQVLGHGSIPLDTMDGAIDRWAAATS</sequence>